<dbReference type="AlphaFoldDB" id="A0A1I0N3H9"/>
<dbReference type="RefSeq" id="WP_139177416.1">
    <property type="nucleotide sequence ID" value="NZ_FOIR01000001.1"/>
</dbReference>
<sequence>MKKASIILMVLFFGCKAAQVNTEDARVVYMKKTPCMGTCPNYDISIFSNGNVVLNAREHVGMEGTFNAKLTDDQFASLMEAFESNDFFSYRDSYKSNKTDLPTTTISFKQDGEEKTIVDYDGAPQSLKDLEQKVDDLLELLDWKPVK</sequence>
<dbReference type="EMBL" id="FOIR01000001">
    <property type="protein sequence ID" value="SEV95307.1"/>
    <property type="molecule type" value="Genomic_DNA"/>
</dbReference>
<reference evidence="4" key="1">
    <citation type="submission" date="2016-10" db="EMBL/GenBank/DDBJ databases">
        <authorList>
            <person name="Varghese N."/>
            <person name="Submissions S."/>
        </authorList>
    </citation>
    <scope>NUCLEOTIDE SEQUENCE [LARGE SCALE GENOMIC DNA]</scope>
    <source>
        <strain evidence="4">CGMCC 1.12402</strain>
    </source>
</reference>
<dbReference type="OrthoDB" id="7172369at2"/>
<feature type="chain" id="PRO_5011492216" description="DUF6438 domain-containing protein" evidence="1">
    <location>
        <begin position="18"/>
        <end position="147"/>
    </location>
</feature>
<feature type="domain" description="DUF6438" evidence="2">
    <location>
        <begin position="27"/>
        <end position="137"/>
    </location>
</feature>
<keyword evidence="4" id="KW-1185">Reference proteome</keyword>
<dbReference type="Proteomes" id="UP000199437">
    <property type="component" value="Unassembled WGS sequence"/>
</dbReference>
<dbReference type="GeneID" id="99985626"/>
<evidence type="ECO:0000313" key="3">
    <source>
        <dbReference type="EMBL" id="SEV95307.1"/>
    </source>
</evidence>
<evidence type="ECO:0000313" key="4">
    <source>
        <dbReference type="Proteomes" id="UP000199437"/>
    </source>
</evidence>
<dbReference type="PROSITE" id="PS51257">
    <property type="entry name" value="PROKAR_LIPOPROTEIN"/>
    <property type="match status" value="1"/>
</dbReference>
<keyword evidence="1" id="KW-0732">Signal</keyword>
<protein>
    <recommendedName>
        <fullName evidence="2">DUF6438 domain-containing protein</fullName>
    </recommendedName>
</protein>
<gene>
    <name evidence="3" type="ORF">SAMN05216290_0887</name>
</gene>
<dbReference type="Pfam" id="PF20033">
    <property type="entry name" value="DUF6438"/>
    <property type="match status" value="1"/>
</dbReference>
<organism evidence="3 4">
    <name type="scientific">Roseivirga pacifica</name>
    <dbReference type="NCBI Taxonomy" id="1267423"/>
    <lineage>
        <taxon>Bacteria</taxon>
        <taxon>Pseudomonadati</taxon>
        <taxon>Bacteroidota</taxon>
        <taxon>Cytophagia</taxon>
        <taxon>Cytophagales</taxon>
        <taxon>Roseivirgaceae</taxon>
        <taxon>Roseivirga</taxon>
    </lineage>
</organism>
<dbReference type="STRING" id="1267423.SAMN05216290_0887"/>
<dbReference type="InterPro" id="IPR045497">
    <property type="entry name" value="DUF6438"/>
</dbReference>
<feature type="signal peptide" evidence="1">
    <location>
        <begin position="1"/>
        <end position="17"/>
    </location>
</feature>
<name>A0A1I0N3H9_9BACT</name>
<accession>A0A1I0N3H9</accession>
<proteinExistence type="predicted"/>
<evidence type="ECO:0000256" key="1">
    <source>
        <dbReference type="SAM" id="SignalP"/>
    </source>
</evidence>
<evidence type="ECO:0000259" key="2">
    <source>
        <dbReference type="Pfam" id="PF20033"/>
    </source>
</evidence>